<proteinExistence type="inferred from homology"/>
<organism evidence="3 4">
    <name type="scientific">Labilithrix luteola</name>
    <dbReference type="NCBI Taxonomy" id="1391654"/>
    <lineage>
        <taxon>Bacteria</taxon>
        <taxon>Pseudomonadati</taxon>
        <taxon>Myxococcota</taxon>
        <taxon>Polyangia</taxon>
        <taxon>Polyangiales</taxon>
        <taxon>Labilitrichaceae</taxon>
        <taxon>Labilithrix</taxon>
    </lineage>
</organism>
<dbReference type="PATRIC" id="fig|1391654.3.peg.10484"/>
<dbReference type="RefSeq" id="WP_146656243.1">
    <property type="nucleotide sequence ID" value="NZ_CP012333.1"/>
</dbReference>
<gene>
    <name evidence="3" type="ORF">AKJ09_10347</name>
</gene>
<dbReference type="KEGG" id="llu:AKJ09_10347"/>
<dbReference type="SUPFAM" id="SSF51161">
    <property type="entry name" value="Trimeric LpxA-like enzymes"/>
    <property type="match status" value="1"/>
</dbReference>
<evidence type="ECO:0000313" key="4">
    <source>
        <dbReference type="Proteomes" id="UP000064967"/>
    </source>
</evidence>
<dbReference type="Pfam" id="PF14805">
    <property type="entry name" value="THDPS_N_2"/>
    <property type="match status" value="1"/>
</dbReference>
<dbReference type="CDD" id="cd03350">
    <property type="entry name" value="LbH_THP_succinylT"/>
    <property type="match status" value="1"/>
</dbReference>
<keyword evidence="3" id="KW-0808">Transferase</keyword>
<keyword evidence="4" id="KW-1185">Reference proteome</keyword>
<evidence type="ECO:0000256" key="1">
    <source>
        <dbReference type="ARBA" id="ARBA00007274"/>
    </source>
</evidence>
<dbReference type="PANTHER" id="PTHR43300">
    <property type="entry name" value="ACETYLTRANSFERASE"/>
    <property type="match status" value="1"/>
</dbReference>
<evidence type="ECO:0000259" key="2">
    <source>
        <dbReference type="Pfam" id="PF14805"/>
    </source>
</evidence>
<feature type="domain" description="Tetrahydrodipicolinate-N-succinyltransferase chain A" evidence="2">
    <location>
        <begin position="8"/>
        <end position="68"/>
    </location>
</feature>
<accession>A0A0K1QD57</accession>
<dbReference type="InterPro" id="IPR011004">
    <property type="entry name" value="Trimer_LpxA-like_sf"/>
</dbReference>
<dbReference type="AlphaFoldDB" id="A0A0K1QD57"/>
<dbReference type="OrthoDB" id="9775362at2"/>
<dbReference type="Gene3D" id="1.10.166.10">
    <property type="entry name" value="Tetrahydrodipicolinate-N-succinyltransferase, N-terminal domain"/>
    <property type="match status" value="1"/>
</dbReference>
<dbReference type="PANTHER" id="PTHR43300:SF10">
    <property type="entry name" value="2,3,4,5-TETRAHYDROPYRIDINE-2,6-DICARBOXYLATE N-ACETYLTRANSFERASE"/>
    <property type="match status" value="1"/>
</dbReference>
<dbReference type="InterPro" id="IPR023180">
    <property type="entry name" value="THP_succinylTrfase_dom1"/>
</dbReference>
<dbReference type="GO" id="GO:0016740">
    <property type="term" value="F:transferase activity"/>
    <property type="evidence" value="ECO:0007669"/>
    <property type="project" value="UniProtKB-KW"/>
</dbReference>
<dbReference type="STRING" id="1391654.AKJ09_10347"/>
<dbReference type="Gene3D" id="2.160.10.10">
    <property type="entry name" value="Hexapeptide repeat proteins"/>
    <property type="match status" value="1"/>
</dbReference>
<dbReference type="EMBL" id="CP012333">
    <property type="protein sequence ID" value="AKV03684.1"/>
    <property type="molecule type" value="Genomic_DNA"/>
</dbReference>
<protein>
    <submittedName>
        <fullName evidence="3">2,3,4,5-tetrahydropyridine-2,6-dicarboxylate N-succinyltransferase</fullName>
    </submittedName>
</protein>
<dbReference type="NCBIfam" id="NF008808">
    <property type="entry name" value="PRK11830.1"/>
    <property type="match status" value="1"/>
</dbReference>
<sequence>MDVEDKGLIEEAFENRARLKEPQYLAAVERTIARLDGGKLRVATPPAEEGGEWTTHAWIKQAILLYFAVRGMETLNVGPFEFHDKIPLKKDLARQNVRVVPPGVVRYGAFCEPGVIVMPGYVNIGAHVGAGTMVDTWATVGSCAQIGKDCHLSGGVGIGGVLEPPGARPVIVEDGCFVGSRVVVVEGVRVGKEAVIGTGVVLTSSTAILDVSGPTVVEHRGVVPPRSVVIPGTRMKKFPAGEFGVPCALIIGQRKESTDRKVSLNDALRDFAVPV</sequence>
<dbReference type="Proteomes" id="UP000064967">
    <property type="component" value="Chromosome"/>
</dbReference>
<dbReference type="InterPro" id="IPR050179">
    <property type="entry name" value="Trans_hexapeptide_repeat"/>
</dbReference>
<dbReference type="Pfam" id="PF14602">
    <property type="entry name" value="Hexapep_2"/>
    <property type="match status" value="1"/>
</dbReference>
<comment type="similarity">
    <text evidence="1">Belongs to the transferase hexapeptide repeat family.</text>
</comment>
<reference evidence="3 4" key="1">
    <citation type="submission" date="2015-08" db="EMBL/GenBank/DDBJ databases">
        <authorList>
            <person name="Babu N.S."/>
            <person name="Beckwith C.J."/>
            <person name="Beseler K.G."/>
            <person name="Brison A."/>
            <person name="Carone J.V."/>
            <person name="Caskin T.P."/>
            <person name="Diamond M."/>
            <person name="Durham M.E."/>
            <person name="Foxe J.M."/>
            <person name="Go M."/>
            <person name="Henderson B.A."/>
            <person name="Jones I.B."/>
            <person name="McGettigan J.A."/>
            <person name="Micheletti S.J."/>
            <person name="Nasrallah M.E."/>
            <person name="Ortiz D."/>
            <person name="Piller C.R."/>
            <person name="Privatt S.R."/>
            <person name="Schneider S.L."/>
            <person name="Sharp S."/>
            <person name="Smith T.C."/>
            <person name="Stanton J.D."/>
            <person name="Ullery H.E."/>
            <person name="Wilson R.J."/>
            <person name="Serrano M.G."/>
            <person name="Buck G."/>
            <person name="Lee V."/>
            <person name="Wang Y."/>
            <person name="Carvalho R."/>
            <person name="Voegtly L."/>
            <person name="Shi R."/>
            <person name="Duckworth R."/>
            <person name="Johnson A."/>
            <person name="Loviza R."/>
            <person name="Walstead R."/>
            <person name="Shah Z."/>
            <person name="Kiflezghi M."/>
            <person name="Wade K."/>
            <person name="Ball S.L."/>
            <person name="Bradley K.W."/>
            <person name="Asai D.J."/>
            <person name="Bowman C.A."/>
            <person name="Russell D.A."/>
            <person name="Pope W.H."/>
            <person name="Jacobs-Sera D."/>
            <person name="Hendrix R.W."/>
            <person name="Hatfull G.F."/>
        </authorList>
    </citation>
    <scope>NUCLEOTIDE SEQUENCE [LARGE SCALE GENOMIC DNA]</scope>
    <source>
        <strain evidence="3 4">DSM 27648</strain>
    </source>
</reference>
<dbReference type="InterPro" id="IPR001451">
    <property type="entry name" value="Hexapep"/>
</dbReference>
<evidence type="ECO:0000313" key="3">
    <source>
        <dbReference type="EMBL" id="AKV03684.1"/>
    </source>
</evidence>
<name>A0A0K1QD57_9BACT</name>
<dbReference type="InterPro" id="IPR037133">
    <property type="entry name" value="THP_succinylTrfase_N_sf"/>
</dbReference>